<dbReference type="PANTHER" id="PTHR11017:SF570">
    <property type="entry name" value="DISEASE RESISTANCE PROTEIN (TIR-NBS CLASS)-RELATED"/>
    <property type="match status" value="1"/>
</dbReference>
<keyword evidence="2" id="KW-1185">Reference proteome</keyword>
<dbReference type="Gene3D" id="3.40.50.10140">
    <property type="entry name" value="Toll/interleukin-1 receptor homology (TIR) domain"/>
    <property type="match status" value="1"/>
</dbReference>
<dbReference type="PANTHER" id="PTHR11017">
    <property type="entry name" value="LEUCINE-RICH REPEAT-CONTAINING PROTEIN"/>
    <property type="match status" value="1"/>
</dbReference>
<dbReference type="GO" id="GO:0006952">
    <property type="term" value="P:defense response"/>
    <property type="evidence" value="ECO:0007669"/>
    <property type="project" value="InterPro"/>
</dbReference>
<proteinExistence type="predicted"/>
<dbReference type="SUPFAM" id="SSF52058">
    <property type="entry name" value="L domain-like"/>
    <property type="match status" value="1"/>
</dbReference>
<gene>
    <name evidence="1" type="ORF">POM88_001458</name>
</gene>
<evidence type="ECO:0000313" key="1">
    <source>
        <dbReference type="EMBL" id="KAK1401853.1"/>
    </source>
</evidence>
<reference evidence="1" key="2">
    <citation type="submission" date="2023-05" db="EMBL/GenBank/DDBJ databases">
        <authorList>
            <person name="Schelkunov M.I."/>
        </authorList>
    </citation>
    <scope>NUCLEOTIDE SEQUENCE</scope>
    <source>
        <strain evidence="1">Hsosn_3</strain>
        <tissue evidence="1">Leaf</tissue>
    </source>
</reference>
<protein>
    <submittedName>
        <fullName evidence="1">Uncharacterized protein</fullName>
    </submittedName>
</protein>
<comment type="caution">
    <text evidence="1">The sequence shown here is derived from an EMBL/GenBank/DDBJ whole genome shotgun (WGS) entry which is preliminary data.</text>
</comment>
<organism evidence="1 2">
    <name type="scientific">Heracleum sosnowskyi</name>
    <dbReference type="NCBI Taxonomy" id="360622"/>
    <lineage>
        <taxon>Eukaryota</taxon>
        <taxon>Viridiplantae</taxon>
        <taxon>Streptophyta</taxon>
        <taxon>Embryophyta</taxon>
        <taxon>Tracheophyta</taxon>
        <taxon>Spermatophyta</taxon>
        <taxon>Magnoliopsida</taxon>
        <taxon>eudicotyledons</taxon>
        <taxon>Gunneridae</taxon>
        <taxon>Pentapetalae</taxon>
        <taxon>asterids</taxon>
        <taxon>campanulids</taxon>
        <taxon>Apiales</taxon>
        <taxon>Apiaceae</taxon>
        <taxon>Apioideae</taxon>
        <taxon>apioid superclade</taxon>
        <taxon>Tordylieae</taxon>
        <taxon>Tordyliinae</taxon>
        <taxon>Heracleum</taxon>
    </lineage>
</organism>
<dbReference type="InterPro" id="IPR035897">
    <property type="entry name" value="Toll_tir_struct_dom_sf"/>
</dbReference>
<dbReference type="InterPro" id="IPR044974">
    <property type="entry name" value="Disease_R_plants"/>
</dbReference>
<dbReference type="AlphaFoldDB" id="A0AAD8NBP9"/>
<sequence>MLTIDEGRTTGGHANPLVFSCEILVRLSSSSLTTVVVQGFHSKDSQSEFDSQTTLARAVCSNHVASVVEGVVEEFRQMKLHPTSSYANQWDEPYIKKWQTALQEAADLAGHHLRDEDNGNEYKFIQKLVSKVLPQVNSKFLILPDNLVGIGSRVSSVNQLLNISNLDVLTIGIYGMVGIDLNLKNLVMLDMSYSKIIKLWLGFKQLEQLRILDLSFCEFLVETPNFTGVQNIERLILKGCRRLKKLHPSIVQLFKLCFFDFDYSCECGTVLQNRGHIHLEQWPEDFQNMDHLDLRDCRALLC</sequence>
<dbReference type="InterPro" id="IPR032675">
    <property type="entry name" value="LRR_dom_sf"/>
</dbReference>
<evidence type="ECO:0000313" key="2">
    <source>
        <dbReference type="Proteomes" id="UP001237642"/>
    </source>
</evidence>
<dbReference type="EMBL" id="JAUIZM010000001">
    <property type="protein sequence ID" value="KAK1401853.1"/>
    <property type="molecule type" value="Genomic_DNA"/>
</dbReference>
<dbReference type="Gene3D" id="3.80.10.10">
    <property type="entry name" value="Ribonuclease Inhibitor"/>
    <property type="match status" value="1"/>
</dbReference>
<reference evidence="1" key="1">
    <citation type="submission" date="2023-02" db="EMBL/GenBank/DDBJ databases">
        <title>Genome of toxic invasive species Heracleum sosnowskyi carries increased number of genes despite the absence of recent whole-genome duplications.</title>
        <authorList>
            <person name="Schelkunov M."/>
            <person name="Shtratnikova V."/>
            <person name="Makarenko M."/>
            <person name="Klepikova A."/>
            <person name="Omelchenko D."/>
            <person name="Novikova G."/>
            <person name="Obukhova E."/>
            <person name="Bogdanov V."/>
            <person name="Penin A."/>
            <person name="Logacheva M."/>
        </authorList>
    </citation>
    <scope>NUCLEOTIDE SEQUENCE</scope>
    <source>
        <strain evidence="1">Hsosn_3</strain>
        <tissue evidence="1">Leaf</tissue>
    </source>
</reference>
<accession>A0AAD8NBP9</accession>
<dbReference type="Proteomes" id="UP001237642">
    <property type="component" value="Unassembled WGS sequence"/>
</dbReference>
<name>A0AAD8NBP9_9APIA</name>